<accession>A0A1Q8VQ25</accession>
<protein>
    <submittedName>
        <fullName evidence="1">Uncharacterized protein</fullName>
    </submittedName>
</protein>
<dbReference type="EMBL" id="MSKM01000073">
    <property type="protein sequence ID" value="OLO50178.1"/>
    <property type="molecule type" value="Genomic_DNA"/>
</dbReference>
<sequence length="85" mass="9026">MVFALSSAVHAEVEGLNSLALAGRAADVGDKVDHVEAANGDVFASSQAVFFRDSRKQGMLAMGIGARRGILGDRLETGARWYWCA</sequence>
<dbReference type="Proteomes" id="UP000185772">
    <property type="component" value="Unassembled WGS sequence"/>
</dbReference>
<dbReference type="AlphaFoldDB" id="A0A1Q8VQ25"/>
<name>A0A1Q8VQ25_9ACTO</name>
<reference evidence="1 2" key="1">
    <citation type="submission" date="2016-12" db="EMBL/GenBank/DDBJ databases">
        <title>Genomic comparison of strains in the 'Actinomyces naeslundii' group.</title>
        <authorList>
            <person name="Mughal S.R."/>
            <person name="Do T."/>
            <person name="Gilbert S.C."/>
            <person name="Witherden E.A."/>
            <person name="Didelot X."/>
            <person name="Beighton D."/>
        </authorList>
    </citation>
    <scope>NUCLEOTIDE SEQUENCE [LARGE SCALE GENOMIC DNA]</scope>
    <source>
        <strain evidence="1 2">MMRCO6-1</strain>
    </source>
</reference>
<comment type="caution">
    <text evidence="1">The sequence shown here is derived from an EMBL/GenBank/DDBJ whole genome shotgun (WGS) entry which is preliminary data.</text>
</comment>
<evidence type="ECO:0000313" key="1">
    <source>
        <dbReference type="EMBL" id="OLO50178.1"/>
    </source>
</evidence>
<gene>
    <name evidence="1" type="ORF">BKH27_13635</name>
</gene>
<proteinExistence type="predicted"/>
<organism evidence="1 2">
    <name type="scientific">Actinomyces oris</name>
    <dbReference type="NCBI Taxonomy" id="544580"/>
    <lineage>
        <taxon>Bacteria</taxon>
        <taxon>Bacillati</taxon>
        <taxon>Actinomycetota</taxon>
        <taxon>Actinomycetes</taxon>
        <taxon>Actinomycetales</taxon>
        <taxon>Actinomycetaceae</taxon>
        <taxon>Actinomyces</taxon>
    </lineage>
</organism>
<evidence type="ECO:0000313" key="2">
    <source>
        <dbReference type="Proteomes" id="UP000185772"/>
    </source>
</evidence>